<keyword evidence="2" id="KW-1185">Reference proteome</keyword>
<gene>
    <name evidence="1" type="ORF">F5148DRAFT_1375216</name>
</gene>
<proteinExistence type="predicted"/>
<sequence length="271" mass="28477">MSVFTASRLLGKTVLITGASAGIGAATAVLFAKGGSNLILLARRADQLEKVAEAAYAAHRAASVQQGGQIVTVQLDVTDGSQVAALWSKVPPGLRAVDILVNNAGGAHGIDRVGDIQEKDVDTMFATNVLGLISLTQLLIKDFKSRNAGHIINLGSIAGREPYAGGSVYCASKAAVRAFTASLLREVVDTPIRVTEIQPGMVETEFSLVRYRGDKSAADKVYEGIRPLTAEDIAEEIVWAAARPPHVNIAEVFVLPVNQASATLTFRGGSK</sequence>
<accession>A0ACC0UE78</accession>
<evidence type="ECO:0000313" key="2">
    <source>
        <dbReference type="Proteomes" id="UP001207468"/>
    </source>
</evidence>
<evidence type="ECO:0000313" key="1">
    <source>
        <dbReference type="EMBL" id="KAI9509364.1"/>
    </source>
</evidence>
<dbReference type="EMBL" id="JAGFNK010000066">
    <property type="protein sequence ID" value="KAI9509364.1"/>
    <property type="molecule type" value="Genomic_DNA"/>
</dbReference>
<name>A0ACC0UE78_9AGAM</name>
<protein>
    <submittedName>
        <fullName evidence="1">NAD(P)-binding protein</fullName>
    </submittedName>
</protein>
<organism evidence="1 2">
    <name type="scientific">Russula earlei</name>
    <dbReference type="NCBI Taxonomy" id="71964"/>
    <lineage>
        <taxon>Eukaryota</taxon>
        <taxon>Fungi</taxon>
        <taxon>Dikarya</taxon>
        <taxon>Basidiomycota</taxon>
        <taxon>Agaricomycotina</taxon>
        <taxon>Agaricomycetes</taxon>
        <taxon>Russulales</taxon>
        <taxon>Russulaceae</taxon>
        <taxon>Russula</taxon>
    </lineage>
</organism>
<comment type="caution">
    <text evidence="1">The sequence shown here is derived from an EMBL/GenBank/DDBJ whole genome shotgun (WGS) entry which is preliminary data.</text>
</comment>
<reference evidence="1" key="1">
    <citation type="submission" date="2021-03" db="EMBL/GenBank/DDBJ databases">
        <title>Evolutionary priming and transition to the ectomycorrhizal habit in an iconic lineage of mushroom-forming fungi: is preadaptation a requirement?</title>
        <authorList>
            <consortium name="DOE Joint Genome Institute"/>
            <person name="Looney B.P."/>
            <person name="Miyauchi S."/>
            <person name="Morin E."/>
            <person name="Drula E."/>
            <person name="Courty P.E."/>
            <person name="Chicoki N."/>
            <person name="Fauchery L."/>
            <person name="Kohler A."/>
            <person name="Kuo A."/>
            <person name="LaButti K."/>
            <person name="Pangilinan J."/>
            <person name="Lipzen A."/>
            <person name="Riley R."/>
            <person name="Andreopoulos W."/>
            <person name="He G."/>
            <person name="Johnson J."/>
            <person name="Barry K.W."/>
            <person name="Grigoriev I.V."/>
            <person name="Nagy L."/>
            <person name="Hibbett D."/>
            <person name="Henrissat B."/>
            <person name="Matheny P.B."/>
            <person name="Labbe J."/>
            <person name="Martin A.F."/>
        </authorList>
    </citation>
    <scope>NUCLEOTIDE SEQUENCE</scope>
    <source>
        <strain evidence="1">BPL698</strain>
    </source>
</reference>
<dbReference type="Proteomes" id="UP001207468">
    <property type="component" value="Unassembled WGS sequence"/>
</dbReference>